<protein>
    <submittedName>
        <fullName evidence="3">Outer membrane beta-barrel protein</fullName>
    </submittedName>
</protein>
<evidence type="ECO:0000259" key="2">
    <source>
        <dbReference type="Pfam" id="PF13505"/>
    </source>
</evidence>
<evidence type="ECO:0000313" key="4">
    <source>
        <dbReference type="Proteomes" id="UP000440224"/>
    </source>
</evidence>
<dbReference type="EMBL" id="WJIE01000007">
    <property type="protein sequence ID" value="MRG95293.1"/>
    <property type="molecule type" value="Genomic_DNA"/>
</dbReference>
<evidence type="ECO:0000313" key="3">
    <source>
        <dbReference type="EMBL" id="MRG95293.1"/>
    </source>
</evidence>
<proteinExistence type="predicted"/>
<gene>
    <name evidence="3" type="ORF">GF068_25740</name>
</gene>
<dbReference type="Gene3D" id="2.40.160.20">
    <property type="match status" value="1"/>
</dbReference>
<comment type="caution">
    <text evidence="3">The sequence shown here is derived from an EMBL/GenBank/DDBJ whole genome shotgun (WGS) entry which is preliminary data.</text>
</comment>
<organism evidence="3 4">
    <name type="scientific">Polyangium spumosum</name>
    <dbReference type="NCBI Taxonomy" id="889282"/>
    <lineage>
        <taxon>Bacteria</taxon>
        <taxon>Pseudomonadati</taxon>
        <taxon>Myxococcota</taxon>
        <taxon>Polyangia</taxon>
        <taxon>Polyangiales</taxon>
        <taxon>Polyangiaceae</taxon>
        <taxon>Polyangium</taxon>
    </lineage>
</organism>
<dbReference type="InterPro" id="IPR011250">
    <property type="entry name" value="OMP/PagP_B-barrel"/>
</dbReference>
<evidence type="ECO:0000256" key="1">
    <source>
        <dbReference type="ARBA" id="ARBA00022729"/>
    </source>
</evidence>
<dbReference type="OrthoDB" id="5522008at2"/>
<dbReference type="InterPro" id="IPR027385">
    <property type="entry name" value="Beta-barrel_OMP"/>
</dbReference>
<dbReference type="Proteomes" id="UP000440224">
    <property type="component" value="Unassembled WGS sequence"/>
</dbReference>
<reference evidence="3 4" key="1">
    <citation type="submission" date="2019-10" db="EMBL/GenBank/DDBJ databases">
        <title>A soil myxobacterium in the family Polyangiaceae.</title>
        <authorList>
            <person name="Li Y."/>
            <person name="Wang J."/>
        </authorList>
    </citation>
    <scope>NUCLEOTIDE SEQUENCE [LARGE SCALE GENOMIC DNA]</scope>
    <source>
        <strain evidence="3 4">DSM 14734</strain>
    </source>
</reference>
<name>A0A6N7PTH8_9BACT</name>
<dbReference type="AlphaFoldDB" id="A0A6N7PTH8"/>
<accession>A0A6N7PTH8</accession>
<keyword evidence="1" id="KW-0732">Signal</keyword>
<feature type="domain" description="Outer membrane protein beta-barrel" evidence="2">
    <location>
        <begin position="294"/>
        <end position="450"/>
    </location>
</feature>
<keyword evidence="4" id="KW-1185">Reference proteome</keyword>
<sequence length="492" mass="53008">MRAMACAKTQGCPVQTGLTWPGLRVTVGMGDPVRRPSGRAGLGSGALAEIFARAFMGTCRSGVRGRSEKRGAPCSEGVPMGDRLGYCSLWAGAWPPCEPFITARRGGRCTRLHRDLAWSVYRSMLADGTPVARLQEQTRSRPMRRLTPALIVAAAALSQPAVALADCPPGAWFCESEDLGPDNVQVAPPEAEALPPPPAAEELPEVDELPPARTAPAQRSQPPVVIYQPAQPAPRVVQTQPQARTQIIIIAPGARTHVVRRRHPAVRVAPPPAPPPPVRYTTAPSRLRVPHTAPAKRRWQPEWGLNLRLQGLTMGGDRHRDNGSPAAHPDAGMGGFGLGLRYRPVPAFAVEGSFDIIGGTDFNGFDRVETPFSLNGLLYVNPRSRAQFYLTGGVHWSSATVQSENADPRLSPNRDNNNFSAEYSYFGGQGGIGLEFRVSRRLALNVDALAFVRTRTDDNAESGPAEFIDANTGRSTNTSGGGLFRGGLTFWW</sequence>
<dbReference type="Pfam" id="PF13505">
    <property type="entry name" value="OMP_b-brl"/>
    <property type="match status" value="1"/>
</dbReference>
<dbReference type="SUPFAM" id="SSF56925">
    <property type="entry name" value="OMPA-like"/>
    <property type="match status" value="1"/>
</dbReference>